<comment type="caution">
    <text evidence="1">The sequence shown here is derived from an EMBL/GenBank/DDBJ whole genome shotgun (WGS) entry which is preliminary data.</text>
</comment>
<evidence type="ECO:0000313" key="2">
    <source>
        <dbReference type="Proteomes" id="UP001428817"/>
    </source>
</evidence>
<evidence type="ECO:0000313" key="1">
    <source>
        <dbReference type="EMBL" id="GAA5155182.1"/>
    </source>
</evidence>
<gene>
    <name evidence="1" type="ORF">GCM10023321_28090</name>
</gene>
<proteinExistence type="predicted"/>
<dbReference type="EMBL" id="BAABJP010000010">
    <property type="protein sequence ID" value="GAA5155182.1"/>
    <property type="molecule type" value="Genomic_DNA"/>
</dbReference>
<dbReference type="Proteomes" id="UP001428817">
    <property type="component" value="Unassembled WGS sequence"/>
</dbReference>
<keyword evidence="2" id="KW-1185">Reference proteome</keyword>
<sequence length="215" mass="21808">MDLGKLFTDLNIDEVKRAVNFFLENQDDFGRLLQLLRDLPDGAAGLLHQLPELLNTVGTGLAEAGEQAANAARALIGPDGGGGARGALTGGADVMASTKDQLGAAAAMLTGVATQLNEIDIPSFEPKFTMVAGFDVISGLDVGSTKPLEGPARTLNDGAATVTGVAGNLDLLSASLREISDILGAVGDALNGLGDKLHSSGRTVAELLPPPQPAG</sequence>
<organism evidence="1 2">
    <name type="scientific">Pseudonocardia eucalypti</name>
    <dbReference type="NCBI Taxonomy" id="648755"/>
    <lineage>
        <taxon>Bacteria</taxon>
        <taxon>Bacillati</taxon>
        <taxon>Actinomycetota</taxon>
        <taxon>Actinomycetes</taxon>
        <taxon>Pseudonocardiales</taxon>
        <taxon>Pseudonocardiaceae</taxon>
        <taxon>Pseudonocardia</taxon>
    </lineage>
</organism>
<protein>
    <recommendedName>
        <fullName evidence="3">Type VII secretion system (Wss) protein ESAT-6</fullName>
    </recommendedName>
</protein>
<name>A0ABP9Q0G9_9PSEU</name>
<dbReference type="RefSeq" id="WP_185063885.1">
    <property type="nucleotide sequence ID" value="NZ_BAABJP010000010.1"/>
</dbReference>
<reference evidence="2" key="1">
    <citation type="journal article" date="2019" name="Int. J. Syst. Evol. Microbiol.">
        <title>The Global Catalogue of Microorganisms (GCM) 10K type strain sequencing project: providing services to taxonomists for standard genome sequencing and annotation.</title>
        <authorList>
            <consortium name="The Broad Institute Genomics Platform"/>
            <consortium name="The Broad Institute Genome Sequencing Center for Infectious Disease"/>
            <person name="Wu L."/>
            <person name="Ma J."/>
        </authorList>
    </citation>
    <scope>NUCLEOTIDE SEQUENCE [LARGE SCALE GENOMIC DNA]</scope>
    <source>
        <strain evidence="2">JCM 18303</strain>
    </source>
</reference>
<evidence type="ECO:0008006" key="3">
    <source>
        <dbReference type="Google" id="ProtNLM"/>
    </source>
</evidence>
<accession>A0ABP9Q0G9</accession>